<dbReference type="EMBL" id="JAAOAN010000857">
    <property type="protein sequence ID" value="KAF5698927.1"/>
    <property type="molecule type" value="Genomic_DNA"/>
</dbReference>
<protein>
    <submittedName>
        <fullName evidence="2">Mus38</fullName>
    </submittedName>
</protein>
<dbReference type="OrthoDB" id="2322999at2759"/>
<feature type="domain" description="Aminoglycoside phosphotransferase" evidence="1">
    <location>
        <begin position="302"/>
        <end position="457"/>
    </location>
</feature>
<evidence type="ECO:0000259" key="1">
    <source>
        <dbReference type="Pfam" id="PF01636"/>
    </source>
</evidence>
<dbReference type="InterPro" id="IPR011009">
    <property type="entry name" value="Kinase-like_dom_sf"/>
</dbReference>
<accession>A0A8H5XT50</accession>
<dbReference type="SUPFAM" id="SSF56112">
    <property type="entry name" value="Protein kinase-like (PK-like)"/>
    <property type="match status" value="1"/>
</dbReference>
<dbReference type="InterPro" id="IPR051678">
    <property type="entry name" value="AGP_Transferase"/>
</dbReference>
<dbReference type="Proteomes" id="UP000544331">
    <property type="component" value="Unassembled WGS sequence"/>
</dbReference>
<organism evidence="2 3">
    <name type="scientific">Fusarium mundagurra</name>
    <dbReference type="NCBI Taxonomy" id="1567541"/>
    <lineage>
        <taxon>Eukaryota</taxon>
        <taxon>Fungi</taxon>
        <taxon>Dikarya</taxon>
        <taxon>Ascomycota</taxon>
        <taxon>Pezizomycotina</taxon>
        <taxon>Sordariomycetes</taxon>
        <taxon>Hypocreomycetidae</taxon>
        <taxon>Hypocreales</taxon>
        <taxon>Nectriaceae</taxon>
        <taxon>Fusarium</taxon>
        <taxon>Fusarium fujikuroi species complex</taxon>
    </lineage>
</organism>
<reference evidence="2 3" key="1">
    <citation type="submission" date="2020-05" db="EMBL/GenBank/DDBJ databases">
        <title>Identification and distribution of gene clusters putatively required for synthesis of sphingolipid metabolism inhibitors in phylogenetically diverse species of the filamentous fungus Fusarium.</title>
        <authorList>
            <person name="Kim H.-S."/>
            <person name="Busman M."/>
            <person name="Brown D.W."/>
            <person name="Divon H."/>
            <person name="Uhlig S."/>
            <person name="Proctor R.H."/>
        </authorList>
    </citation>
    <scope>NUCLEOTIDE SEQUENCE [LARGE SCALE GENOMIC DNA]</scope>
    <source>
        <strain evidence="2 3">NRRL 66235</strain>
    </source>
</reference>
<gene>
    <name evidence="2" type="ORF">FMUND_14962</name>
</gene>
<dbReference type="InterPro" id="IPR002575">
    <property type="entry name" value="Aminoglycoside_PTrfase"/>
</dbReference>
<keyword evidence="3" id="KW-1185">Reference proteome</keyword>
<dbReference type="Pfam" id="PF01636">
    <property type="entry name" value="APH"/>
    <property type="match status" value="1"/>
</dbReference>
<proteinExistence type="predicted"/>
<dbReference type="PANTHER" id="PTHR21310:SF59">
    <property type="entry name" value="AMINOGLYCOSIDE PHOSPHOTRANSFERASE DOMAIN-CONTAINING PROTEIN"/>
    <property type="match status" value="1"/>
</dbReference>
<evidence type="ECO:0000313" key="2">
    <source>
        <dbReference type="EMBL" id="KAF5698927.1"/>
    </source>
</evidence>
<comment type="caution">
    <text evidence="2">The sequence shown here is derived from an EMBL/GenBank/DDBJ whole genome shotgun (WGS) entry which is preliminary data.</text>
</comment>
<dbReference type="PANTHER" id="PTHR21310">
    <property type="entry name" value="AMINOGLYCOSIDE PHOSPHOTRANSFERASE-RELATED-RELATED"/>
    <property type="match status" value="1"/>
</dbReference>
<evidence type="ECO:0000313" key="3">
    <source>
        <dbReference type="Proteomes" id="UP000544331"/>
    </source>
</evidence>
<name>A0A8H5XT50_9HYPO</name>
<dbReference type="Gene3D" id="3.90.1200.10">
    <property type="match status" value="1"/>
</dbReference>
<dbReference type="AlphaFoldDB" id="A0A8H5XT50"/>
<sequence>MAATAIAPVPGLHVAPTLDDLRDSAECWNSLPESRDQPDVPGQHFSMLAEVLERHGMKKKLSFHLIHRHDLIDDGKVMMTSNLNILIGKWIRPMDIHNLNLTNTHGYLFKLGSDGSPRAYKYREGPLPDLAGVSPDFLSELNRYLQGNQLSDLLALGVTDGMEDLVEFDLGHNGTVLLKQEQANYGKLVKETGFVYYEGEDGIRQLKGNENHAETTTPGVHKVFIDGKLENEAELVKALHELGLIRAECDMKAASLVGGTVTPVPIQGVWSYTVTGGPGQADIVQFRAERSKLDMANIRIAELVHAKDVPRCKYYGQIGSQHPLSIYVMEKRDGVCYIETRDTSWEGKEEFEMRQFRTVGDLARFFAAAWRGAQEVSSSTVNNLHKEFESDLNRLFQQLPDRFTKTLNLVRQNLPRIFTLPSVITHGDLNETNILVDNAGHISGVIDWAESKVYPFGISLWALENILGYMDSNGWHYHDNAQELRDEFWRIFETDIGGIQEDVKVNIRFARMVGLLLRYGFHQDGAEVSEKLDSLD</sequence>